<sequence>MIDLYIYYQVREEHAPVLQGLVTGMQARLSQEHGVPGQLKRRPGSKDGMLTWMEVYPATPDGFQFALDSAVLDAGLPAWTAGPRHTEIFMDLPPCA</sequence>
<dbReference type="STRING" id="1349767.GJA_2439"/>
<evidence type="ECO:0000313" key="1">
    <source>
        <dbReference type="EMBL" id="CDG83070.1"/>
    </source>
</evidence>
<organism evidence="1 2">
    <name type="scientific">Janthinobacterium agaricidamnosum NBRC 102515 = DSM 9628</name>
    <dbReference type="NCBI Taxonomy" id="1349767"/>
    <lineage>
        <taxon>Bacteria</taxon>
        <taxon>Pseudomonadati</taxon>
        <taxon>Pseudomonadota</taxon>
        <taxon>Betaproteobacteria</taxon>
        <taxon>Burkholderiales</taxon>
        <taxon>Oxalobacteraceae</taxon>
        <taxon>Janthinobacterium</taxon>
    </lineage>
</organism>
<dbReference type="KEGG" id="jag:GJA_2439"/>
<proteinExistence type="predicted"/>
<dbReference type="eggNOG" id="ENOG5033H9E">
    <property type="taxonomic scope" value="Bacteria"/>
</dbReference>
<gene>
    <name evidence="1" type="ORF">GJA_2439</name>
</gene>
<dbReference type="PATRIC" id="fig|1349767.4.peg.4183"/>
<dbReference type="EMBL" id="HG322949">
    <property type="protein sequence ID" value="CDG83070.1"/>
    <property type="molecule type" value="Genomic_DNA"/>
</dbReference>
<accession>W0V655</accession>
<keyword evidence="2" id="KW-1185">Reference proteome</keyword>
<dbReference type="RefSeq" id="WP_051780679.1">
    <property type="nucleotide sequence ID" value="NZ_BCTH01000032.1"/>
</dbReference>
<evidence type="ECO:0008006" key="3">
    <source>
        <dbReference type="Google" id="ProtNLM"/>
    </source>
</evidence>
<dbReference type="Pfam" id="PF16290">
    <property type="entry name" value="DUF4936"/>
    <property type="match status" value="1"/>
</dbReference>
<protein>
    <recommendedName>
        <fullName evidence="3">DUF4936 domain-containing protein</fullName>
    </recommendedName>
</protein>
<evidence type="ECO:0000313" key="2">
    <source>
        <dbReference type="Proteomes" id="UP000027604"/>
    </source>
</evidence>
<dbReference type="AlphaFoldDB" id="W0V655"/>
<dbReference type="Proteomes" id="UP000027604">
    <property type="component" value="Chromosome I"/>
</dbReference>
<reference evidence="1 2" key="1">
    <citation type="journal article" date="2015" name="Genome Announc.">
        <title>Genome Sequence of Mushroom Soft-Rot Pathogen Janthinobacterium agaricidamnosum.</title>
        <authorList>
            <person name="Graupner K."/>
            <person name="Lackner G."/>
            <person name="Hertweck C."/>
        </authorList>
    </citation>
    <scope>NUCLEOTIDE SEQUENCE [LARGE SCALE GENOMIC DNA]</scope>
    <source>
        <strain evidence="2">NBRC 102515 / DSM 9628</strain>
    </source>
</reference>
<dbReference type="HOGENOM" id="CLU_179055_0_0_4"/>
<dbReference type="InterPro" id="IPR032556">
    <property type="entry name" value="DUF4936"/>
</dbReference>
<name>W0V655_9BURK</name>